<accession>A0ABQ3HYC3</accession>
<keyword evidence="2" id="KW-1185">Reference proteome</keyword>
<gene>
    <name evidence="1" type="ORF">GCM10017764_14450</name>
</gene>
<evidence type="ECO:0000313" key="1">
    <source>
        <dbReference type="EMBL" id="GHE32600.1"/>
    </source>
</evidence>
<dbReference type="EMBL" id="BNAF01000005">
    <property type="protein sequence ID" value="GHE32600.1"/>
    <property type="molecule type" value="Genomic_DNA"/>
</dbReference>
<reference evidence="2" key="1">
    <citation type="journal article" date="2019" name="Int. J. Syst. Evol. Microbiol.">
        <title>The Global Catalogue of Microorganisms (GCM) 10K type strain sequencing project: providing services to taxonomists for standard genome sequencing and annotation.</title>
        <authorList>
            <consortium name="The Broad Institute Genomics Platform"/>
            <consortium name="The Broad Institute Genome Sequencing Center for Infectious Disease"/>
            <person name="Wu L."/>
            <person name="Ma J."/>
        </authorList>
    </citation>
    <scope>NUCLEOTIDE SEQUENCE [LARGE SCALE GENOMIC DNA]</scope>
    <source>
        <strain evidence="2">CGMCC 1.12966</strain>
    </source>
</reference>
<name>A0ABQ3HYC3_9SPHI</name>
<evidence type="ECO:0000313" key="2">
    <source>
        <dbReference type="Proteomes" id="UP000620550"/>
    </source>
</evidence>
<proteinExistence type="predicted"/>
<organism evidence="1 2">
    <name type="scientific">Sphingobacterium griseoflavum</name>
    <dbReference type="NCBI Taxonomy" id="1474952"/>
    <lineage>
        <taxon>Bacteria</taxon>
        <taxon>Pseudomonadati</taxon>
        <taxon>Bacteroidota</taxon>
        <taxon>Sphingobacteriia</taxon>
        <taxon>Sphingobacteriales</taxon>
        <taxon>Sphingobacteriaceae</taxon>
        <taxon>Sphingobacterium</taxon>
    </lineage>
</organism>
<protein>
    <submittedName>
        <fullName evidence="1">Uncharacterized protein</fullName>
    </submittedName>
</protein>
<comment type="caution">
    <text evidence="1">The sequence shown here is derived from an EMBL/GenBank/DDBJ whole genome shotgun (WGS) entry which is preliminary data.</text>
</comment>
<dbReference type="Proteomes" id="UP000620550">
    <property type="component" value="Unassembled WGS sequence"/>
</dbReference>
<sequence length="56" mass="6480">MRDGEINSAVSPDNSSVLLFLPNEYRFHFAIIVIADFIESRRTFVRTKEEKSKGTF</sequence>